<reference evidence="1 2" key="1">
    <citation type="journal article" date="2016" name="Nat. Commun.">
        <title>Thousands of microbial genomes shed light on interconnected biogeochemical processes in an aquifer system.</title>
        <authorList>
            <person name="Anantharaman K."/>
            <person name="Brown C.T."/>
            <person name="Hug L.A."/>
            <person name="Sharon I."/>
            <person name="Castelle C.J."/>
            <person name="Probst A.J."/>
            <person name="Thomas B.C."/>
            <person name="Singh A."/>
            <person name="Wilkins M.J."/>
            <person name="Karaoz U."/>
            <person name="Brodie E.L."/>
            <person name="Williams K.H."/>
            <person name="Hubbard S.S."/>
            <person name="Banfield J.F."/>
        </authorList>
    </citation>
    <scope>NUCLEOTIDE SEQUENCE [LARGE SCALE GENOMIC DNA]</scope>
</reference>
<evidence type="ECO:0000313" key="2">
    <source>
        <dbReference type="Proteomes" id="UP000178656"/>
    </source>
</evidence>
<organism evidence="1 2">
    <name type="scientific">Candidatus Falkowbacteria bacterium RIFOXYC2_FULL_48_21</name>
    <dbReference type="NCBI Taxonomy" id="1798005"/>
    <lineage>
        <taxon>Bacteria</taxon>
        <taxon>Candidatus Falkowiibacteriota</taxon>
    </lineage>
</organism>
<comment type="caution">
    <text evidence="1">The sequence shown here is derived from an EMBL/GenBank/DDBJ whole genome shotgun (WGS) entry which is preliminary data.</text>
</comment>
<proteinExistence type="predicted"/>
<dbReference type="Proteomes" id="UP000178656">
    <property type="component" value="Unassembled WGS sequence"/>
</dbReference>
<gene>
    <name evidence="1" type="ORF">A2482_05390</name>
</gene>
<sequence length="152" mass="17577">MLVVDKIIKEGKMTEKRKFKVLWFCAPGGDMKRYAQSHFEMAAEKLGGDYERDFEHHFVWPLPDQAAVMRRIGAEQYDLVMVGTNHRVIEVANEFCTGWSRQQIDKVLIWQALVGDIWLFSDKLRTASCVSFSDDVDECVQKIYDILAAAKR</sequence>
<evidence type="ECO:0000313" key="1">
    <source>
        <dbReference type="EMBL" id="OGF38241.1"/>
    </source>
</evidence>
<name>A0A1F5TI51_9BACT</name>
<protein>
    <submittedName>
        <fullName evidence="1">Uncharacterized protein</fullName>
    </submittedName>
</protein>
<dbReference type="AlphaFoldDB" id="A0A1F5TI51"/>
<accession>A0A1F5TI51</accession>
<dbReference type="EMBL" id="MFGM01000002">
    <property type="protein sequence ID" value="OGF38241.1"/>
    <property type="molecule type" value="Genomic_DNA"/>
</dbReference>